<dbReference type="Pfam" id="PF03169">
    <property type="entry name" value="OPT"/>
    <property type="match status" value="2"/>
</dbReference>
<comment type="caution">
    <text evidence="11">The sequence shown here is derived from an EMBL/GenBank/DDBJ whole genome shotgun (WGS) entry which is preliminary data.</text>
</comment>
<evidence type="ECO:0008006" key="13">
    <source>
        <dbReference type="Google" id="ProtNLM"/>
    </source>
</evidence>
<evidence type="ECO:0000256" key="3">
    <source>
        <dbReference type="ARBA" id="ARBA00022448"/>
    </source>
</evidence>
<dbReference type="GO" id="GO:0035673">
    <property type="term" value="F:oligopeptide transmembrane transporter activity"/>
    <property type="evidence" value="ECO:0007669"/>
    <property type="project" value="InterPro"/>
</dbReference>
<feature type="transmembrane region" description="Helical" evidence="10">
    <location>
        <begin position="320"/>
        <end position="341"/>
    </location>
</feature>
<feature type="transmembrane region" description="Helical" evidence="10">
    <location>
        <begin position="230"/>
        <end position="251"/>
    </location>
</feature>
<evidence type="ECO:0000256" key="10">
    <source>
        <dbReference type="SAM" id="Phobius"/>
    </source>
</evidence>
<comment type="similarity">
    <text evidence="2">Belongs to the oligopeptide OPT transporter family.</text>
</comment>
<dbReference type="EMBL" id="JAAQRI010000057">
    <property type="protein sequence ID" value="KAF5644632.1"/>
    <property type="molecule type" value="Genomic_DNA"/>
</dbReference>
<accession>A0A8H5S5M3</accession>
<dbReference type="AlphaFoldDB" id="A0A8H5S5M3"/>
<dbReference type="NCBIfam" id="TIGR00728">
    <property type="entry name" value="OPT_sfam"/>
    <property type="match status" value="2"/>
</dbReference>
<evidence type="ECO:0000313" key="12">
    <source>
        <dbReference type="Proteomes" id="UP000530670"/>
    </source>
</evidence>
<dbReference type="InterPro" id="IPR004648">
    <property type="entry name" value="Oligpept_transpt"/>
</dbReference>
<protein>
    <recommendedName>
        <fullName evidence="13">Sexual differentiation process protein isp4</fullName>
    </recommendedName>
</protein>
<feature type="transmembrane region" description="Helical" evidence="10">
    <location>
        <begin position="626"/>
        <end position="648"/>
    </location>
</feature>
<evidence type="ECO:0000313" key="11">
    <source>
        <dbReference type="EMBL" id="KAF5644632.1"/>
    </source>
</evidence>
<evidence type="ECO:0000256" key="4">
    <source>
        <dbReference type="ARBA" id="ARBA00022692"/>
    </source>
</evidence>
<proteinExistence type="inferred from homology"/>
<evidence type="ECO:0000256" key="8">
    <source>
        <dbReference type="ARBA" id="ARBA00023136"/>
    </source>
</evidence>
<keyword evidence="3" id="KW-0813">Transport</keyword>
<sequence length="769" mass="85439">MPKNKKLGSVLPAEAVGQSIGGPSGRLSTSLEIEDSSNENLKHRLHEWATSARNDDEAGSEYEMLMDPNLPDEYETRRKGSGESGDEAALLSGDEDDEEEENSPYPEVRAAVRNFDEDLPCNTVRAWTIGMILVTVGASINTLCSLRQPSISIGPLIAQIVAWPMGHGWAKVVTDREFTTFGITWTLNPGPFNVKEHAIIVVMASVSFSVAYATDIILAQVVFYKQDFGIVFQLLLTISTQSVGYGIAGMLRKFLGKLSLCFLAQFLSIFAVATWMAPQNPIVNQLFGGQTGLSLLPITFDWTQVAGYVGSPLIPPWHAIANTVIGVVLFFVIGSSFLHYGGAWYAEYLPMSDSGTYDNTGASYNTSRILTKDFDLDEEEYKNYSPLFISTTFAISYGLSFAAISSLVVYTYLHNGKQIWQQWRNSTNEKPDIHMKLMRKYKEAPTWWYMSLFAVMLLIGLYTVLAYPTNLSWWAFLLAIAISFGFSLPIGIIQAVTNTQIGLNVLTEFIYGYLQPGRPLALMMAQSLRFVSDLKFGHYMKIPPRTMFLSQVVATTFSCFIQIVVLNLSLKNIPEVCEKPPFTCPGGRVFFAGKSCNPSPTALPNWLASVIWGLLGPARMFSPGQVYSGLFFFFVLGAITPIVIYVSAKRWPRSPVRYLMAPLIFGGAGAIPPATPLNYLSWGIVGFVFQFWIKKRHFRWWTRLNFLTSSALDLGLALATLFIFFAFTLHGVDPPSWWGNNIVTSTMDVQGTAIQAHVPDGERFGPENW</sequence>
<dbReference type="GO" id="GO:0015031">
    <property type="term" value="P:protein transport"/>
    <property type="evidence" value="ECO:0007669"/>
    <property type="project" value="UniProtKB-KW"/>
</dbReference>
<keyword evidence="6" id="KW-0653">Protein transport</keyword>
<keyword evidence="4 10" id="KW-0812">Transmembrane</keyword>
<evidence type="ECO:0000256" key="5">
    <source>
        <dbReference type="ARBA" id="ARBA00022856"/>
    </source>
</evidence>
<dbReference type="OrthoDB" id="9986677at2759"/>
<keyword evidence="7 10" id="KW-1133">Transmembrane helix</keyword>
<dbReference type="NCBIfam" id="TIGR00727">
    <property type="entry name" value="ISP4_OPT"/>
    <property type="match status" value="1"/>
</dbReference>
<feature type="transmembrane region" description="Helical" evidence="10">
    <location>
        <begin position="473"/>
        <end position="493"/>
    </location>
</feature>
<feature type="transmembrane region" description="Helical" evidence="10">
    <location>
        <begin position="705"/>
        <end position="727"/>
    </location>
</feature>
<feature type="region of interest" description="Disordered" evidence="9">
    <location>
        <begin position="1"/>
        <end position="105"/>
    </location>
</feature>
<feature type="transmembrane region" description="Helical" evidence="10">
    <location>
        <begin position="198"/>
        <end position="224"/>
    </location>
</feature>
<name>A0A8H5S5M3_9HYPO</name>
<dbReference type="PANTHER" id="PTHR22601">
    <property type="entry name" value="ISP4 LIKE PROTEIN"/>
    <property type="match status" value="1"/>
</dbReference>
<dbReference type="GO" id="GO:0016020">
    <property type="term" value="C:membrane"/>
    <property type="evidence" value="ECO:0007669"/>
    <property type="project" value="UniProtKB-SubCell"/>
</dbReference>
<dbReference type="GeneID" id="59301244"/>
<evidence type="ECO:0000256" key="2">
    <source>
        <dbReference type="ARBA" id="ARBA00008807"/>
    </source>
</evidence>
<feature type="transmembrane region" description="Helical" evidence="10">
    <location>
        <begin position="258"/>
        <end position="276"/>
    </location>
</feature>
<keyword evidence="12" id="KW-1185">Reference proteome</keyword>
<feature type="transmembrane region" description="Helical" evidence="10">
    <location>
        <begin position="446"/>
        <end position="467"/>
    </location>
</feature>
<keyword evidence="8 10" id="KW-0472">Membrane</keyword>
<gene>
    <name evidence="11" type="ORF">FTJAE_2749</name>
</gene>
<keyword evidence="5" id="KW-0571">Peptide transport</keyword>
<dbReference type="Proteomes" id="UP000530670">
    <property type="component" value="Unassembled WGS sequence"/>
</dbReference>
<evidence type="ECO:0000256" key="1">
    <source>
        <dbReference type="ARBA" id="ARBA00004141"/>
    </source>
</evidence>
<evidence type="ECO:0000256" key="7">
    <source>
        <dbReference type="ARBA" id="ARBA00022989"/>
    </source>
</evidence>
<organism evidence="11 12">
    <name type="scientific">Fusarium tjaetaba</name>
    <dbReference type="NCBI Taxonomy" id="1567544"/>
    <lineage>
        <taxon>Eukaryota</taxon>
        <taxon>Fungi</taxon>
        <taxon>Dikarya</taxon>
        <taxon>Ascomycota</taxon>
        <taxon>Pezizomycotina</taxon>
        <taxon>Sordariomycetes</taxon>
        <taxon>Hypocreomycetidae</taxon>
        <taxon>Hypocreales</taxon>
        <taxon>Nectriaceae</taxon>
        <taxon>Fusarium</taxon>
        <taxon>Fusarium fujikuroi species complex</taxon>
    </lineage>
</organism>
<reference evidence="11 12" key="1">
    <citation type="submission" date="2020-05" db="EMBL/GenBank/DDBJ databases">
        <title>Identification and distribution of gene clusters putatively required for synthesis of sphingolipid metabolism inhibitors in phylogenetically diverse species of the filamentous fungus Fusarium.</title>
        <authorList>
            <person name="Kim H.-S."/>
            <person name="Busman M."/>
            <person name="Brown D.W."/>
            <person name="Divon H."/>
            <person name="Uhlig S."/>
            <person name="Proctor R.H."/>
        </authorList>
    </citation>
    <scope>NUCLEOTIDE SEQUENCE [LARGE SCALE GENOMIC DNA]</scope>
    <source>
        <strain evidence="11 12">NRRL 66243</strain>
    </source>
</reference>
<comment type="subcellular location">
    <subcellularLocation>
        <location evidence="1">Membrane</location>
        <topology evidence="1">Multi-pass membrane protein</topology>
    </subcellularLocation>
</comment>
<evidence type="ECO:0000256" key="9">
    <source>
        <dbReference type="SAM" id="MobiDB-lite"/>
    </source>
</evidence>
<feature type="transmembrane region" description="Helical" evidence="10">
    <location>
        <begin position="387"/>
        <end position="413"/>
    </location>
</feature>
<dbReference type="RefSeq" id="XP_037210142.1">
    <property type="nucleotide sequence ID" value="XM_037348974.1"/>
</dbReference>
<dbReference type="InterPro" id="IPR004813">
    <property type="entry name" value="OPT"/>
</dbReference>
<feature type="compositionally biased region" description="Acidic residues" evidence="9">
    <location>
        <begin position="93"/>
        <end position="102"/>
    </location>
</feature>
<evidence type="ECO:0000256" key="6">
    <source>
        <dbReference type="ARBA" id="ARBA00022927"/>
    </source>
</evidence>